<dbReference type="Pfam" id="PF09912">
    <property type="entry name" value="DUF2141"/>
    <property type="match status" value="1"/>
</dbReference>
<feature type="chain" id="PRO_5046977632" evidence="1">
    <location>
        <begin position="20"/>
        <end position="138"/>
    </location>
</feature>
<keyword evidence="3" id="KW-1185">Reference proteome</keyword>
<comment type="caution">
    <text evidence="2">The sequence shown here is derived from an EMBL/GenBank/DDBJ whole genome shotgun (WGS) entry which is preliminary data.</text>
</comment>
<evidence type="ECO:0000256" key="1">
    <source>
        <dbReference type="SAM" id="SignalP"/>
    </source>
</evidence>
<gene>
    <name evidence="2" type="ORF">LBU54_06870</name>
</gene>
<accession>A0ABS7XQM2</accession>
<name>A0ABS7XQM2_9FLAO</name>
<proteinExistence type="predicted"/>
<dbReference type="InterPro" id="IPR018673">
    <property type="entry name" value="DUF2141"/>
</dbReference>
<feature type="signal peptide" evidence="1">
    <location>
        <begin position="1"/>
        <end position="19"/>
    </location>
</feature>
<dbReference type="Proteomes" id="UP001198901">
    <property type="component" value="Unassembled WGS sequence"/>
</dbReference>
<evidence type="ECO:0000313" key="2">
    <source>
        <dbReference type="EMBL" id="MCA0132302.1"/>
    </source>
</evidence>
<protein>
    <submittedName>
        <fullName evidence="2">DUF2141 domain-containing protein</fullName>
    </submittedName>
</protein>
<organism evidence="2 3">
    <name type="scientific">Winogradskyella alexanderae</name>
    <dbReference type="NCBI Taxonomy" id="2877123"/>
    <lineage>
        <taxon>Bacteria</taxon>
        <taxon>Pseudomonadati</taxon>
        <taxon>Bacteroidota</taxon>
        <taxon>Flavobacteriia</taxon>
        <taxon>Flavobacteriales</taxon>
        <taxon>Flavobacteriaceae</taxon>
        <taxon>Winogradskyella</taxon>
    </lineage>
</organism>
<reference evidence="3" key="1">
    <citation type="submission" date="2023-07" db="EMBL/GenBank/DDBJ databases">
        <authorList>
            <person name="Yue Y."/>
        </authorList>
    </citation>
    <scope>NUCLEOTIDE SEQUENCE [LARGE SCALE GENOMIC DNA]</scope>
    <source>
        <strain evidence="3">D23</strain>
    </source>
</reference>
<sequence>MKKLFLTFVLGLTTLFSYSQVEGITITITVDNLTSDKGIAAFALHTKETFMRGEGVMNTESTIEAGKVVVTFKNVQPGEYAIIGLHDVNENGRMDYRENGMPLEGFGTSNNVMSFGPPQYDDAKFKVENEDLELYIRF</sequence>
<dbReference type="RefSeq" id="WP_224527642.1">
    <property type="nucleotide sequence ID" value="NZ_JAIUJR010000003.1"/>
</dbReference>
<dbReference type="EMBL" id="JAIUJR010000003">
    <property type="protein sequence ID" value="MCA0132302.1"/>
    <property type="molecule type" value="Genomic_DNA"/>
</dbReference>
<keyword evidence="1" id="KW-0732">Signal</keyword>
<evidence type="ECO:0000313" key="3">
    <source>
        <dbReference type="Proteomes" id="UP001198901"/>
    </source>
</evidence>